<name>A0A9P7MSY2_9HYPO</name>
<keyword evidence="2" id="KW-0690">Ribosome biogenesis</keyword>
<dbReference type="PROSITE" id="PS50174">
    <property type="entry name" value="G_PATCH"/>
    <property type="match status" value="1"/>
</dbReference>
<feature type="compositionally biased region" description="Basic and acidic residues" evidence="8">
    <location>
        <begin position="305"/>
        <end position="315"/>
    </location>
</feature>
<evidence type="ECO:0000256" key="1">
    <source>
        <dbReference type="ARBA" id="ARBA00004604"/>
    </source>
</evidence>
<evidence type="ECO:0000313" key="10">
    <source>
        <dbReference type="EMBL" id="KAG5963730.1"/>
    </source>
</evidence>
<dbReference type="EMBL" id="SRPR01000049">
    <property type="protein sequence ID" value="KAG5963730.1"/>
    <property type="molecule type" value="Genomic_DNA"/>
</dbReference>
<keyword evidence="12" id="KW-1185">Reference proteome</keyword>
<comment type="subcellular location">
    <subcellularLocation>
        <location evidence="1">Nucleus</location>
        <location evidence="1">Nucleolus</location>
    </subcellularLocation>
</comment>
<feature type="compositionally biased region" description="Basic residues" evidence="8">
    <location>
        <begin position="264"/>
        <end position="277"/>
    </location>
</feature>
<sequence length="375" mass="41549">MGLLAENKSRSRINKDPNNTKWTRDTTTFGQKILRAQGWQPGQYLGVQDSAHAELHSAASASYIRVSLKDDMKGLGFNKAKEDQVTGLDVFSDLLSRLNGKSDDAIEGDKQARLEVKTHRYVEAKWGPMRFVRGGLLVGDEMKEVPVPALEETKKPQHLDEESGKSSKKSKKRKAADLQEGSEGESSSDAKKKEKRRRKDERKLAKKSGGRAEGGQTNDEEGSRLKKKAKKRSKKDEGKSSGTGSEDVEEEEGGEEAVQVDAKKSKKRDKKEKKEKKERKEKGGKKEKTDLKEKKDKREKKSQKKRDAAEAEAEAKPTAGLDTKTSTLTSGTSTPTTTGGLVPGSRNFVRSRFIAQKRQAVMDAKALAQIFMVKA</sequence>
<evidence type="ECO:0000313" key="13">
    <source>
        <dbReference type="Proteomes" id="UP000784919"/>
    </source>
</evidence>
<gene>
    <name evidence="11" type="ORF">E4U56_000927</name>
    <name evidence="10" type="ORF">E4U57_005932</name>
</gene>
<reference evidence="11 12" key="1">
    <citation type="journal article" date="2020" name="bioRxiv">
        <title>Whole genome comparisons of ergot fungi reveals the divergence and evolution of species within the genus Claviceps are the result of varying mechanisms driving genome evolution and host range expansion.</title>
        <authorList>
            <person name="Wyka S.A."/>
            <person name="Mondo S.J."/>
            <person name="Liu M."/>
            <person name="Dettman J."/>
            <person name="Nalam V."/>
            <person name="Broders K.D."/>
        </authorList>
    </citation>
    <scope>NUCLEOTIDE SEQUENCE</scope>
    <source>
        <strain evidence="11">CCC 1102</strain>
        <strain evidence="10 12">LM583</strain>
    </source>
</reference>
<dbReference type="PANTHER" id="PTHR23149:SF31">
    <property type="entry name" value="PROTEIN PXR1"/>
    <property type="match status" value="1"/>
</dbReference>
<dbReference type="Proteomes" id="UP000742024">
    <property type="component" value="Unassembled WGS sequence"/>
</dbReference>
<feature type="compositionally biased region" description="Polar residues" evidence="8">
    <location>
        <begin position="16"/>
        <end position="25"/>
    </location>
</feature>
<evidence type="ECO:0000256" key="7">
    <source>
        <dbReference type="ARBA" id="ARBA00043878"/>
    </source>
</evidence>
<evidence type="ECO:0000256" key="2">
    <source>
        <dbReference type="ARBA" id="ARBA00022517"/>
    </source>
</evidence>
<feature type="compositionally biased region" description="Basic and acidic residues" evidence="8">
    <location>
        <begin position="278"/>
        <end position="296"/>
    </location>
</feature>
<feature type="compositionally biased region" description="Basic residues" evidence="8">
    <location>
        <begin position="193"/>
        <end position="209"/>
    </location>
</feature>
<dbReference type="InterPro" id="IPR000467">
    <property type="entry name" value="G_patch_dom"/>
</dbReference>
<dbReference type="EMBL" id="SRPS01000123">
    <property type="protein sequence ID" value="KAG5967255.1"/>
    <property type="molecule type" value="Genomic_DNA"/>
</dbReference>
<dbReference type="PANTHER" id="PTHR23149">
    <property type="entry name" value="G PATCH DOMAIN CONTAINING PROTEIN"/>
    <property type="match status" value="1"/>
</dbReference>
<dbReference type="GO" id="GO:0005730">
    <property type="term" value="C:nucleolus"/>
    <property type="evidence" value="ECO:0007669"/>
    <property type="project" value="UniProtKB-SubCell"/>
</dbReference>
<evidence type="ECO:0000256" key="5">
    <source>
        <dbReference type="ARBA" id="ARBA00038007"/>
    </source>
</evidence>
<evidence type="ECO:0000259" key="9">
    <source>
        <dbReference type="PROSITE" id="PS50174"/>
    </source>
</evidence>
<feature type="compositionally biased region" description="Acidic residues" evidence="8">
    <location>
        <begin position="246"/>
        <end position="255"/>
    </location>
</feature>
<comment type="caution">
    <text evidence="11">The sequence shown here is derived from an EMBL/GenBank/DDBJ whole genome shotgun (WGS) entry which is preliminary data.</text>
</comment>
<feature type="domain" description="G-patch" evidence="9">
    <location>
        <begin position="26"/>
        <end position="80"/>
    </location>
</feature>
<evidence type="ECO:0000313" key="11">
    <source>
        <dbReference type="EMBL" id="KAG5967255.1"/>
    </source>
</evidence>
<dbReference type="InterPro" id="IPR050656">
    <property type="entry name" value="PINX1"/>
</dbReference>
<evidence type="ECO:0000256" key="8">
    <source>
        <dbReference type="SAM" id="MobiDB-lite"/>
    </source>
</evidence>
<dbReference type="GO" id="GO:0003676">
    <property type="term" value="F:nucleic acid binding"/>
    <property type="evidence" value="ECO:0007669"/>
    <property type="project" value="InterPro"/>
</dbReference>
<evidence type="ECO:0000256" key="6">
    <source>
        <dbReference type="ARBA" id="ARBA00041961"/>
    </source>
</evidence>
<evidence type="ECO:0000256" key="4">
    <source>
        <dbReference type="ARBA" id="ARBA00023242"/>
    </source>
</evidence>
<proteinExistence type="inferred from homology"/>
<feature type="compositionally biased region" description="Basic and acidic residues" evidence="8">
    <location>
        <begin position="151"/>
        <end position="165"/>
    </location>
</feature>
<evidence type="ECO:0000256" key="3">
    <source>
        <dbReference type="ARBA" id="ARBA00022552"/>
    </source>
</evidence>
<feature type="region of interest" description="Disordered" evidence="8">
    <location>
        <begin position="1"/>
        <end position="25"/>
    </location>
</feature>
<keyword evidence="3" id="KW-0698">rRNA processing</keyword>
<protein>
    <recommendedName>
        <fullName evidence="6">PinX1-related protein 1</fullName>
    </recommendedName>
</protein>
<organism evidence="11 13">
    <name type="scientific">Claviceps arundinis</name>
    <dbReference type="NCBI Taxonomy" id="1623583"/>
    <lineage>
        <taxon>Eukaryota</taxon>
        <taxon>Fungi</taxon>
        <taxon>Dikarya</taxon>
        <taxon>Ascomycota</taxon>
        <taxon>Pezizomycotina</taxon>
        <taxon>Sordariomycetes</taxon>
        <taxon>Hypocreomycetidae</taxon>
        <taxon>Hypocreales</taxon>
        <taxon>Clavicipitaceae</taxon>
        <taxon>Claviceps</taxon>
    </lineage>
</organism>
<comment type="similarity">
    <text evidence="5">Belongs to the PINX1 family.</text>
</comment>
<keyword evidence="4" id="KW-0539">Nucleus</keyword>
<accession>A0A9P7MSY2</accession>
<feature type="region of interest" description="Disordered" evidence="8">
    <location>
        <begin position="147"/>
        <end position="346"/>
    </location>
</feature>
<comment type="function">
    <text evidence="7">Involved in rRNA-processing at A0, A1 and A2 sites and negatively regulates telomerase.</text>
</comment>
<dbReference type="Proteomes" id="UP000784919">
    <property type="component" value="Unassembled WGS sequence"/>
</dbReference>
<dbReference type="OrthoDB" id="29523at2759"/>
<evidence type="ECO:0000313" key="12">
    <source>
        <dbReference type="Proteomes" id="UP000742024"/>
    </source>
</evidence>
<feature type="compositionally biased region" description="Low complexity" evidence="8">
    <location>
        <begin position="323"/>
        <end position="345"/>
    </location>
</feature>
<dbReference type="AlphaFoldDB" id="A0A9P7MSY2"/>
<dbReference type="GO" id="GO:0006364">
    <property type="term" value="P:rRNA processing"/>
    <property type="evidence" value="ECO:0007669"/>
    <property type="project" value="UniProtKB-KW"/>
</dbReference>